<dbReference type="InterPro" id="IPR013144">
    <property type="entry name" value="CRA_dom"/>
</dbReference>
<dbReference type="InterPro" id="IPR024964">
    <property type="entry name" value="CTLH/CRA"/>
</dbReference>
<feature type="region of interest" description="Disordered" evidence="2">
    <location>
        <begin position="1"/>
        <end position="54"/>
    </location>
</feature>
<dbReference type="InterPro" id="IPR001870">
    <property type="entry name" value="B30.2/SPRY"/>
</dbReference>
<dbReference type="Pfam" id="PF00622">
    <property type="entry name" value="SPRY"/>
    <property type="match status" value="1"/>
</dbReference>
<evidence type="ECO:0000256" key="2">
    <source>
        <dbReference type="SAM" id="MobiDB-lite"/>
    </source>
</evidence>
<evidence type="ECO:0000259" key="3">
    <source>
        <dbReference type="PROSITE" id="PS50188"/>
    </source>
</evidence>
<dbReference type="CDD" id="cd12909">
    <property type="entry name" value="SPRY_RanBP9_10"/>
    <property type="match status" value="1"/>
</dbReference>
<feature type="domain" description="CTLH" evidence="4">
    <location>
        <begin position="415"/>
        <end position="472"/>
    </location>
</feature>
<feature type="compositionally biased region" description="Low complexity" evidence="2">
    <location>
        <begin position="35"/>
        <end position="46"/>
    </location>
</feature>
<dbReference type="InterPro" id="IPR003877">
    <property type="entry name" value="SPRY_dom"/>
</dbReference>
<feature type="compositionally biased region" description="Polar residues" evidence="2">
    <location>
        <begin position="111"/>
        <end position="125"/>
    </location>
</feature>
<name>A0A7C8PH39_ORBOL</name>
<dbReference type="PROSITE" id="PS50897">
    <property type="entry name" value="CTLH"/>
    <property type="match status" value="1"/>
</dbReference>
<feature type="compositionally biased region" description="Polar residues" evidence="2">
    <location>
        <begin position="1"/>
        <end position="34"/>
    </location>
</feature>
<dbReference type="PROSITE" id="PS50896">
    <property type="entry name" value="LISH"/>
    <property type="match status" value="1"/>
</dbReference>
<proteinExistence type="predicted"/>
<dbReference type="OrthoDB" id="25503at2759"/>
<dbReference type="InterPro" id="IPR043136">
    <property type="entry name" value="B30.2/SPRY_sf"/>
</dbReference>
<sequence length="657" mass="72424">MASGSSYHTVAASGTSTVVPRSQGSSWASIVSGQPSRPRISSSTPTGLRTQRNGSYANLSEIGSQSGRYYNTALSNAFNTQSKLSRLPVSLPSYLEDSLYAERLDAVRDSSWGSTVPSRTPSYTSVGLHAAQSRGTGLKLDVKDTVSSPDDDLPTPLPTKWNENDRSGGIEVSQDGLDVQFPATGPSKVNEYDSASVRADYFIPRSCGVYYYEVAIMNKSREGLISIGFCGGDVQLNRLPGWEPNSWGYHGDDGKSFCCSGMGKAYGPQFNTKDVIGCGINFRTHTAFFTRNGQMLGTAFRDIPNDKKLFPAVGMKKPGEHIRVNFGQEEFSFDIDGYMKAERKSALQEISDSQVESLCPPLDEAALIQSLISSYLQHDGFVETAKAFAQDLQAEQNALSNNGKSKPIELMEDENAIHRQNIRTAILDGDIDKALELTHKHYPDVLTTNEHINFRIRCRKFIEMMRQSAETTNGRKKVPVSASKRRAFETYEDEDVDMDGGDARSDMDLDEPTPITGPAAPDLDMLGRVLDYGRQLQEDFKEKPELQEEMEQVFSLFAYSDPMTSPMAHLLSEDGRGPVAEALNSAILGMLTKFFFIFKTQDANDSTVSLGKSSKAPLERLVQQTTVLLRELGEEGGPASFVNIHHWIHNLEFLPHS</sequence>
<comment type="caution">
    <text evidence="5">The sequence shown here is derived from an EMBL/GenBank/DDBJ whole genome shotgun (WGS) entry which is preliminary data.</text>
</comment>
<dbReference type="InterPro" id="IPR050618">
    <property type="entry name" value="Ubq-SigPath_Reg"/>
</dbReference>
<dbReference type="InterPro" id="IPR035782">
    <property type="entry name" value="SPRY_RanBP9/10"/>
</dbReference>
<dbReference type="SMART" id="SM00757">
    <property type="entry name" value="CRA"/>
    <property type="match status" value="1"/>
</dbReference>
<gene>
    <name evidence="5" type="ORF">EYR41_001810</name>
</gene>
<dbReference type="Gene3D" id="2.60.120.920">
    <property type="match status" value="1"/>
</dbReference>
<accession>A0A7C8PH39</accession>
<organism evidence="5 6">
    <name type="scientific">Orbilia oligospora</name>
    <name type="common">Nematode-trapping fungus</name>
    <name type="synonym">Arthrobotrys oligospora</name>
    <dbReference type="NCBI Taxonomy" id="2813651"/>
    <lineage>
        <taxon>Eukaryota</taxon>
        <taxon>Fungi</taxon>
        <taxon>Dikarya</taxon>
        <taxon>Ascomycota</taxon>
        <taxon>Pezizomycotina</taxon>
        <taxon>Orbiliomycetes</taxon>
        <taxon>Orbiliales</taxon>
        <taxon>Orbiliaceae</taxon>
        <taxon>Orbilia</taxon>
    </lineage>
</organism>
<reference evidence="5 6" key="1">
    <citation type="submission" date="2019-03" db="EMBL/GenBank/DDBJ databases">
        <title>Nematode-trapping fungi genome.</title>
        <authorList>
            <person name="Vidal-Diez De Ulzurrun G."/>
        </authorList>
    </citation>
    <scope>NUCLEOTIDE SEQUENCE [LARGE SCALE GENOMIC DNA]</scope>
    <source>
        <strain evidence="5 6">TWF154</strain>
    </source>
</reference>
<evidence type="ECO:0000313" key="6">
    <source>
        <dbReference type="Proteomes" id="UP000297595"/>
    </source>
</evidence>
<protein>
    <submittedName>
        <fullName evidence="5">Uncharacterized protein</fullName>
    </submittedName>
</protein>
<dbReference type="InterPro" id="IPR013320">
    <property type="entry name" value="ConA-like_dom_sf"/>
</dbReference>
<feature type="region of interest" description="Disordered" evidence="2">
    <location>
        <begin position="495"/>
        <end position="521"/>
    </location>
</feature>
<feature type="domain" description="B30.2/SPRY" evidence="3">
    <location>
        <begin position="138"/>
        <end position="331"/>
    </location>
</feature>
<dbReference type="SMART" id="SM00449">
    <property type="entry name" value="SPRY"/>
    <property type="match status" value="1"/>
</dbReference>
<dbReference type="Pfam" id="PF08513">
    <property type="entry name" value="LisH"/>
    <property type="match status" value="1"/>
</dbReference>
<dbReference type="EMBL" id="SOZJ01000001">
    <property type="protein sequence ID" value="TGJ74852.1"/>
    <property type="molecule type" value="Genomic_DNA"/>
</dbReference>
<evidence type="ECO:0000313" key="5">
    <source>
        <dbReference type="EMBL" id="TGJ74852.1"/>
    </source>
</evidence>
<feature type="region of interest" description="Disordered" evidence="2">
    <location>
        <begin position="110"/>
        <end position="165"/>
    </location>
</feature>
<dbReference type="Pfam" id="PF10607">
    <property type="entry name" value="CTLH"/>
    <property type="match status" value="1"/>
</dbReference>
<dbReference type="PROSITE" id="PS50188">
    <property type="entry name" value="B302_SPRY"/>
    <property type="match status" value="1"/>
</dbReference>
<dbReference type="SUPFAM" id="SSF49899">
    <property type="entry name" value="Concanavalin A-like lectins/glucanases"/>
    <property type="match status" value="1"/>
</dbReference>
<dbReference type="Proteomes" id="UP000297595">
    <property type="component" value="Unassembled WGS sequence"/>
</dbReference>
<dbReference type="PANTHER" id="PTHR12864">
    <property type="entry name" value="RAN BINDING PROTEIN 9-RELATED"/>
    <property type="match status" value="1"/>
</dbReference>
<dbReference type="SMART" id="SM00668">
    <property type="entry name" value="CTLH"/>
    <property type="match status" value="1"/>
</dbReference>
<dbReference type="InterPro" id="IPR006595">
    <property type="entry name" value="CTLH_C"/>
</dbReference>
<dbReference type="InterPro" id="IPR006594">
    <property type="entry name" value="LisH"/>
</dbReference>
<comment type="function">
    <text evidence="1">Involved in the proteasome-dependent degradation of fructose-1,6-bisphosphatase.</text>
</comment>
<dbReference type="AlphaFoldDB" id="A0A7C8PH39"/>
<evidence type="ECO:0000259" key="4">
    <source>
        <dbReference type="PROSITE" id="PS50897"/>
    </source>
</evidence>
<evidence type="ECO:0000256" key="1">
    <source>
        <dbReference type="ARBA" id="ARBA00002343"/>
    </source>
</evidence>